<protein>
    <submittedName>
        <fullName evidence="3">Uncharacterized protein</fullName>
    </submittedName>
</protein>
<evidence type="ECO:0000313" key="3">
    <source>
        <dbReference type="WBParaSite" id="nRc.2.0.1.t11547-RA"/>
    </source>
</evidence>
<proteinExistence type="predicted"/>
<dbReference type="Proteomes" id="UP000887565">
    <property type="component" value="Unplaced"/>
</dbReference>
<feature type="compositionally biased region" description="Low complexity" evidence="1">
    <location>
        <begin position="223"/>
        <end position="240"/>
    </location>
</feature>
<feature type="compositionally biased region" description="Basic and acidic residues" evidence="1">
    <location>
        <begin position="249"/>
        <end position="269"/>
    </location>
</feature>
<feature type="compositionally biased region" description="Polar residues" evidence="1">
    <location>
        <begin position="295"/>
        <end position="306"/>
    </location>
</feature>
<dbReference type="WBParaSite" id="nRc.2.0.1.t11547-RA">
    <property type="protein sequence ID" value="nRc.2.0.1.t11547-RA"/>
    <property type="gene ID" value="nRc.2.0.1.g11547"/>
</dbReference>
<sequence>MPLAALLASPCSVEEYASVNNLLLRHPQRMTPEIRAAFYECMWYCSDGNPKSRLTNWMNRIPEREPSFASDPGTYVCNRFALRLIIFNEEFRMETSIEEIEIDEPDYTANPHSCFHFYSSFIANIDFQNQFSFPPRSMDIAPIEPAATILTTAPAVDPRPYLATPAVLLGPPIIATVAAARCTPPPSTSLAECGKTPSKRTTRRGEQRNKQKAPKEAEKFWQATSTPKPKITTTKTVAPATQPPPARQTDSHRSRHESHSRDDRHHRETQQSQTTTRDSRQQERRDDIPPHRTQSEQTHQVHSTSFYEEAHQRHFRRSLPKLTDFISPLHRDAEIQRCLEALKNPPKDVFKAPLPLPPMDMEPATSTASSIPPMVTSQLPTARTTGTMTTVTHTTSLPPTA</sequence>
<feature type="region of interest" description="Disordered" evidence="1">
    <location>
        <begin position="183"/>
        <end position="309"/>
    </location>
</feature>
<feature type="compositionally biased region" description="Basic and acidic residues" evidence="1">
    <location>
        <begin position="203"/>
        <end position="219"/>
    </location>
</feature>
<feature type="compositionally biased region" description="Basic and acidic residues" evidence="1">
    <location>
        <begin position="277"/>
        <end position="294"/>
    </location>
</feature>
<organism evidence="2 3">
    <name type="scientific">Romanomermis culicivorax</name>
    <name type="common">Nematode worm</name>
    <dbReference type="NCBI Taxonomy" id="13658"/>
    <lineage>
        <taxon>Eukaryota</taxon>
        <taxon>Metazoa</taxon>
        <taxon>Ecdysozoa</taxon>
        <taxon>Nematoda</taxon>
        <taxon>Enoplea</taxon>
        <taxon>Dorylaimia</taxon>
        <taxon>Mermithida</taxon>
        <taxon>Mermithoidea</taxon>
        <taxon>Mermithidae</taxon>
        <taxon>Romanomermis</taxon>
    </lineage>
</organism>
<keyword evidence="2" id="KW-1185">Reference proteome</keyword>
<name>A0A915ICC5_ROMCU</name>
<dbReference type="AlphaFoldDB" id="A0A915ICC5"/>
<accession>A0A915ICC5</accession>
<reference evidence="3" key="1">
    <citation type="submission" date="2022-11" db="UniProtKB">
        <authorList>
            <consortium name="WormBaseParasite"/>
        </authorList>
    </citation>
    <scope>IDENTIFICATION</scope>
</reference>
<evidence type="ECO:0000313" key="2">
    <source>
        <dbReference type="Proteomes" id="UP000887565"/>
    </source>
</evidence>
<evidence type="ECO:0000256" key="1">
    <source>
        <dbReference type="SAM" id="MobiDB-lite"/>
    </source>
</evidence>